<dbReference type="Proteomes" id="UP000184050">
    <property type="component" value="Unassembled WGS sequence"/>
</dbReference>
<name>A0A1M6K947_9BACT</name>
<dbReference type="PROSITE" id="PS50932">
    <property type="entry name" value="HTH_LACI_2"/>
    <property type="match status" value="1"/>
</dbReference>
<dbReference type="RefSeq" id="WP_073170680.1">
    <property type="nucleotide sequence ID" value="NZ_FQZE01000022.1"/>
</dbReference>
<keyword evidence="2" id="KW-0238">DNA-binding</keyword>
<evidence type="ECO:0000256" key="2">
    <source>
        <dbReference type="ARBA" id="ARBA00023125"/>
    </source>
</evidence>
<dbReference type="InterPro" id="IPR028082">
    <property type="entry name" value="Peripla_BP_I"/>
</dbReference>
<dbReference type="SUPFAM" id="SSF47413">
    <property type="entry name" value="lambda repressor-like DNA-binding domains"/>
    <property type="match status" value="1"/>
</dbReference>
<keyword evidence="1" id="KW-0805">Transcription regulation</keyword>
<dbReference type="PANTHER" id="PTHR30146">
    <property type="entry name" value="LACI-RELATED TRANSCRIPTIONAL REPRESSOR"/>
    <property type="match status" value="1"/>
</dbReference>
<organism evidence="5 6">
    <name type="scientific">Tangfeifania diversioriginum</name>
    <dbReference type="NCBI Taxonomy" id="1168035"/>
    <lineage>
        <taxon>Bacteria</taxon>
        <taxon>Pseudomonadati</taxon>
        <taxon>Bacteroidota</taxon>
        <taxon>Bacteroidia</taxon>
        <taxon>Marinilabiliales</taxon>
        <taxon>Prolixibacteraceae</taxon>
        <taxon>Tangfeifania</taxon>
    </lineage>
</organism>
<feature type="domain" description="HTH lacI-type" evidence="4">
    <location>
        <begin position="6"/>
        <end position="60"/>
    </location>
</feature>
<dbReference type="GO" id="GO:0003700">
    <property type="term" value="F:DNA-binding transcription factor activity"/>
    <property type="evidence" value="ECO:0007669"/>
    <property type="project" value="TreeGrafter"/>
</dbReference>
<accession>A0A1M6K947</accession>
<dbReference type="InterPro" id="IPR001761">
    <property type="entry name" value="Peripla_BP/Lac1_sug-bd_dom"/>
</dbReference>
<sequence>MGKRHISLKDLAEELGVSISTVSRALKNHPDISAELTQKIQQLAHERNYVPNPLAMGLLRQQTKMIGVIVPDIVTHFYASIISGIEEIANQHGYFCIISSSGESFQKEVESVRNLLKARVEGLIVCLSQGTKEFSHFNRLIETEIPLVFFDRVPSGLNVPTVTVDGVSAVKSIVHHFYENGCRRIAYISGPEHLSITQNRNRGFREGVAECGLPFEEDLLVSCNMSPGNANAAAKKLLAQPKLPDAIFGINDTVAFAAMKEIKRQGLKIPEDIALVGFTDEFHSTVVDPPLTSVTHPTFEIGKVAAGLFFKLIEKGGSFSENIVLQTELVVRESSKKKR</sequence>
<dbReference type="CDD" id="cd01392">
    <property type="entry name" value="HTH_LacI"/>
    <property type="match status" value="1"/>
</dbReference>
<evidence type="ECO:0000313" key="6">
    <source>
        <dbReference type="Proteomes" id="UP000184050"/>
    </source>
</evidence>
<protein>
    <submittedName>
        <fullName evidence="5">Transcriptional regulator, LacI family</fullName>
    </submittedName>
</protein>
<reference evidence="5 6" key="1">
    <citation type="submission" date="2016-11" db="EMBL/GenBank/DDBJ databases">
        <authorList>
            <person name="Jaros S."/>
            <person name="Januszkiewicz K."/>
            <person name="Wedrychowicz H."/>
        </authorList>
    </citation>
    <scope>NUCLEOTIDE SEQUENCE [LARGE SCALE GENOMIC DNA]</scope>
    <source>
        <strain evidence="5 6">DSM 27063</strain>
    </source>
</reference>
<dbReference type="AlphaFoldDB" id="A0A1M6K947"/>
<gene>
    <name evidence="5" type="ORF">SAMN05444280_12282</name>
</gene>
<dbReference type="Gene3D" id="3.40.50.2300">
    <property type="match status" value="2"/>
</dbReference>
<dbReference type="Pfam" id="PF00356">
    <property type="entry name" value="LacI"/>
    <property type="match status" value="1"/>
</dbReference>
<evidence type="ECO:0000313" key="5">
    <source>
        <dbReference type="EMBL" id="SHJ55479.1"/>
    </source>
</evidence>
<dbReference type="PANTHER" id="PTHR30146:SF109">
    <property type="entry name" value="HTH-TYPE TRANSCRIPTIONAL REGULATOR GALS"/>
    <property type="match status" value="1"/>
</dbReference>
<dbReference type="EMBL" id="FQZE01000022">
    <property type="protein sequence ID" value="SHJ55479.1"/>
    <property type="molecule type" value="Genomic_DNA"/>
</dbReference>
<dbReference type="Pfam" id="PF00532">
    <property type="entry name" value="Peripla_BP_1"/>
    <property type="match status" value="1"/>
</dbReference>
<keyword evidence="3" id="KW-0804">Transcription</keyword>
<dbReference type="CDD" id="cd06267">
    <property type="entry name" value="PBP1_LacI_sugar_binding-like"/>
    <property type="match status" value="1"/>
</dbReference>
<dbReference type="SUPFAM" id="SSF53822">
    <property type="entry name" value="Periplasmic binding protein-like I"/>
    <property type="match status" value="1"/>
</dbReference>
<evidence type="ECO:0000256" key="1">
    <source>
        <dbReference type="ARBA" id="ARBA00023015"/>
    </source>
</evidence>
<keyword evidence="6" id="KW-1185">Reference proteome</keyword>
<evidence type="ECO:0000259" key="4">
    <source>
        <dbReference type="PROSITE" id="PS50932"/>
    </source>
</evidence>
<dbReference type="Gene3D" id="1.10.260.40">
    <property type="entry name" value="lambda repressor-like DNA-binding domains"/>
    <property type="match status" value="1"/>
</dbReference>
<dbReference type="InterPro" id="IPR000843">
    <property type="entry name" value="HTH_LacI"/>
</dbReference>
<dbReference type="STRING" id="1168035.SAMN05444280_12282"/>
<dbReference type="SMART" id="SM00354">
    <property type="entry name" value="HTH_LACI"/>
    <property type="match status" value="1"/>
</dbReference>
<evidence type="ECO:0000256" key="3">
    <source>
        <dbReference type="ARBA" id="ARBA00023163"/>
    </source>
</evidence>
<dbReference type="InterPro" id="IPR010982">
    <property type="entry name" value="Lambda_DNA-bd_dom_sf"/>
</dbReference>
<dbReference type="OrthoDB" id="9803256at2"/>
<proteinExistence type="predicted"/>
<dbReference type="GO" id="GO:0000976">
    <property type="term" value="F:transcription cis-regulatory region binding"/>
    <property type="evidence" value="ECO:0007669"/>
    <property type="project" value="TreeGrafter"/>
</dbReference>